<keyword evidence="2" id="KW-1185">Reference proteome</keyword>
<dbReference type="AlphaFoldDB" id="A0A1Y1S6Z0"/>
<organism evidence="1 2">
    <name type="scientific">Enterospora canceri</name>
    <dbReference type="NCBI Taxonomy" id="1081671"/>
    <lineage>
        <taxon>Eukaryota</taxon>
        <taxon>Fungi</taxon>
        <taxon>Fungi incertae sedis</taxon>
        <taxon>Microsporidia</taxon>
        <taxon>Enterocytozoonidae</taxon>
        <taxon>Enterospora</taxon>
    </lineage>
</organism>
<sequence>MEIKTNKTDVFLYYKEVDTCLRSTRLVNFKYQSKNKASKQNGRFDQKNESSYWCDTESEYASYLLISNYSHNRDNG</sequence>
<comment type="caution">
    <text evidence="1">The sequence shown here is derived from an EMBL/GenBank/DDBJ whole genome shotgun (WGS) entry which is preliminary data.</text>
</comment>
<accession>A0A1Y1S6Z0</accession>
<gene>
    <name evidence="1" type="ORF">ECANGB1_1546</name>
</gene>
<dbReference type="EMBL" id="LWDP01000048">
    <property type="protein sequence ID" value="ORD93782.1"/>
    <property type="molecule type" value="Genomic_DNA"/>
</dbReference>
<dbReference type="VEuPathDB" id="MicrosporidiaDB:ECANGB1_1546"/>
<evidence type="ECO:0000313" key="1">
    <source>
        <dbReference type="EMBL" id="ORD93782.1"/>
    </source>
</evidence>
<name>A0A1Y1S6Z0_9MICR</name>
<reference evidence="1 2" key="1">
    <citation type="journal article" date="2017" name="Environ. Microbiol.">
        <title>Decay of the glycolytic pathway and adaptation to intranuclear parasitism within Enterocytozoonidae microsporidia.</title>
        <authorList>
            <person name="Wiredu Boakye D."/>
            <person name="Jaroenlak P."/>
            <person name="Prachumwat A."/>
            <person name="Williams T.A."/>
            <person name="Bateman K.S."/>
            <person name="Itsathitphaisarn O."/>
            <person name="Sritunyalucksana K."/>
            <person name="Paszkiewicz K.H."/>
            <person name="Moore K.A."/>
            <person name="Stentiford G.D."/>
            <person name="Williams B.A."/>
        </authorList>
    </citation>
    <scope>NUCLEOTIDE SEQUENCE [LARGE SCALE GENOMIC DNA]</scope>
    <source>
        <strain evidence="1 2">GB1</strain>
    </source>
</reference>
<evidence type="ECO:0000313" key="2">
    <source>
        <dbReference type="Proteomes" id="UP000192639"/>
    </source>
</evidence>
<protein>
    <submittedName>
        <fullName evidence="1">Uncharacterized protein</fullName>
    </submittedName>
</protein>
<proteinExistence type="predicted"/>
<dbReference type="Proteomes" id="UP000192639">
    <property type="component" value="Unassembled WGS sequence"/>
</dbReference>